<keyword evidence="1" id="KW-0732">Signal</keyword>
<evidence type="ECO:0008006" key="3">
    <source>
        <dbReference type="Google" id="ProtNLM"/>
    </source>
</evidence>
<dbReference type="EMBL" id="HBGE01097337">
    <property type="protein sequence ID" value="CAD9181173.1"/>
    <property type="molecule type" value="Transcribed_RNA"/>
</dbReference>
<reference evidence="2" key="1">
    <citation type="submission" date="2021-01" db="EMBL/GenBank/DDBJ databases">
        <authorList>
            <person name="Corre E."/>
            <person name="Pelletier E."/>
            <person name="Niang G."/>
            <person name="Scheremetjew M."/>
            <person name="Finn R."/>
            <person name="Kale V."/>
            <person name="Holt S."/>
            <person name="Cochrane G."/>
            <person name="Meng A."/>
            <person name="Brown T."/>
            <person name="Cohen L."/>
        </authorList>
    </citation>
    <scope>NUCLEOTIDE SEQUENCE</scope>
    <source>
        <strain evidence="2">OF101</strain>
    </source>
</reference>
<dbReference type="AlphaFoldDB" id="A0A7S1S105"/>
<sequence length="219" mass="22273">MAVLRLSMAALALLLGVAAAAASEGSQSCVAQGSESCGARPAPKTSAASLIQKATKSAKVVLRDEGADAGKENSTKVNSTKSSCPSWCNTYPLVTKCSIPACASCQVCPEAESTTTTTTTTTPLPVGAGQCQSWCGRLPSYVQCTGVAFQCGRCPVCLTTTTTTTTTTAGAACRQWCHTYSMVTKCSQALSSMCGGCFGCQAGVGGVNLPMPMPAMPPR</sequence>
<proteinExistence type="predicted"/>
<name>A0A7S1S105_ALECA</name>
<evidence type="ECO:0000256" key="1">
    <source>
        <dbReference type="SAM" id="SignalP"/>
    </source>
</evidence>
<feature type="signal peptide" evidence="1">
    <location>
        <begin position="1"/>
        <end position="22"/>
    </location>
</feature>
<organism evidence="2">
    <name type="scientific">Alexandrium catenella</name>
    <name type="common">Red tide dinoflagellate</name>
    <name type="synonym">Gonyaulax catenella</name>
    <dbReference type="NCBI Taxonomy" id="2925"/>
    <lineage>
        <taxon>Eukaryota</taxon>
        <taxon>Sar</taxon>
        <taxon>Alveolata</taxon>
        <taxon>Dinophyceae</taxon>
        <taxon>Gonyaulacales</taxon>
        <taxon>Pyrocystaceae</taxon>
        <taxon>Alexandrium</taxon>
    </lineage>
</organism>
<evidence type="ECO:0000313" key="2">
    <source>
        <dbReference type="EMBL" id="CAD9181173.1"/>
    </source>
</evidence>
<gene>
    <name evidence="2" type="ORF">ACAT0790_LOCUS57945</name>
</gene>
<feature type="chain" id="PRO_5031343534" description="ShKT domain-containing protein" evidence="1">
    <location>
        <begin position="23"/>
        <end position="219"/>
    </location>
</feature>
<protein>
    <recommendedName>
        <fullName evidence="3">ShKT domain-containing protein</fullName>
    </recommendedName>
</protein>
<accession>A0A7S1S105</accession>